<keyword evidence="2" id="KW-1185">Reference proteome</keyword>
<gene>
    <name evidence="1" type="ORF">D9R08_03190</name>
</gene>
<dbReference type="Proteomes" id="UP000281343">
    <property type="component" value="Unassembled WGS sequence"/>
</dbReference>
<dbReference type="OrthoDB" id="7867642at2"/>
<evidence type="ECO:0000313" key="1">
    <source>
        <dbReference type="EMBL" id="RMA44233.1"/>
    </source>
</evidence>
<protein>
    <submittedName>
        <fullName evidence="1">Succinate dehydrogenase</fullName>
    </submittedName>
</protein>
<sequence length="101" mass="10428">MTLTTLAACNIAQGTADIIARDQARGVVNDVVAERFPGIDATPVTDCVIDNASAQEILIVAGAAVTGVTEQTSRTVSGILQRPDTVLCISRNALVSLEAFA</sequence>
<proteinExistence type="predicted"/>
<organism evidence="1 2">
    <name type="scientific">Rhodophyticola porphyridii</name>
    <dbReference type="NCBI Taxonomy" id="1852017"/>
    <lineage>
        <taxon>Bacteria</taxon>
        <taxon>Pseudomonadati</taxon>
        <taxon>Pseudomonadota</taxon>
        <taxon>Alphaproteobacteria</taxon>
        <taxon>Rhodobacterales</taxon>
        <taxon>Roseobacteraceae</taxon>
        <taxon>Rhodophyticola</taxon>
    </lineage>
</organism>
<dbReference type="AlphaFoldDB" id="A0A3L9YDJ7"/>
<accession>A0A3L9YDJ7</accession>
<reference evidence="1 2" key="1">
    <citation type="submission" date="2018-10" db="EMBL/GenBank/DDBJ databases">
        <authorList>
            <person name="Jung H.S."/>
            <person name="Jeon C.O."/>
        </authorList>
    </citation>
    <scope>NUCLEOTIDE SEQUENCE [LARGE SCALE GENOMIC DNA]</scope>
    <source>
        <strain evidence="1 2">MA-7-27</strain>
    </source>
</reference>
<name>A0A3L9YDJ7_9RHOB</name>
<evidence type="ECO:0000313" key="2">
    <source>
        <dbReference type="Proteomes" id="UP000281343"/>
    </source>
</evidence>
<comment type="caution">
    <text evidence="1">The sequence shown here is derived from an EMBL/GenBank/DDBJ whole genome shotgun (WGS) entry which is preliminary data.</text>
</comment>
<dbReference type="EMBL" id="RCNT01000001">
    <property type="protein sequence ID" value="RMA44233.1"/>
    <property type="molecule type" value="Genomic_DNA"/>
</dbReference>